<dbReference type="RefSeq" id="WP_182688637.1">
    <property type="nucleotide sequence ID" value="NZ_JACHTF010000020.1"/>
</dbReference>
<organism evidence="1 2">
    <name type="scientific">Marilutibacter spongiae</name>
    <dbReference type="NCBI Taxonomy" id="2025720"/>
    <lineage>
        <taxon>Bacteria</taxon>
        <taxon>Pseudomonadati</taxon>
        <taxon>Pseudomonadota</taxon>
        <taxon>Gammaproteobacteria</taxon>
        <taxon>Lysobacterales</taxon>
        <taxon>Lysobacteraceae</taxon>
        <taxon>Marilutibacter</taxon>
    </lineage>
</organism>
<reference evidence="1 2" key="1">
    <citation type="submission" date="2020-08" db="EMBL/GenBank/DDBJ databases">
        <authorList>
            <person name="Xu S."/>
            <person name="Li A."/>
        </authorList>
    </citation>
    <scope>NUCLEOTIDE SEQUENCE [LARGE SCALE GENOMIC DNA]</scope>
    <source>
        <strain evidence="1 2">119BY6-57</strain>
    </source>
</reference>
<sequence>MTTTDLPRFPRAIFDDQGNYTVRTYGRFHVRSTLVARFAALTDIRRDLERAHEILDACRQMDDDAPDFVEESLWNSAIITYGRAVGVGHARTPGFDARSYIAAELDDERLRVHKYVLTLRDKMVAHDDGVGRAKSLWMFLTPTPPKDPVMFGISGGNARVISLGTDIADFLAPHFKWMASHFSELAETARYEIQAELIRTHFVGVELLGPYEEEEIDITIDALVGATGGG</sequence>
<proteinExistence type="predicted"/>
<dbReference type="AlphaFoldDB" id="A0A7W3TPI9"/>
<dbReference type="EMBL" id="JACHTF010000020">
    <property type="protein sequence ID" value="MBB1061869.1"/>
    <property type="molecule type" value="Genomic_DNA"/>
</dbReference>
<comment type="caution">
    <text evidence="1">The sequence shown here is derived from an EMBL/GenBank/DDBJ whole genome shotgun (WGS) entry which is preliminary data.</text>
</comment>
<accession>A0A7W3TPI9</accession>
<evidence type="ECO:0000313" key="2">
    <source>
        <dbReference type="Proteomes" id="UP000523196"/>
    </source>
</evidence>
<keyword evidence="2" id="KW-1185">Reference proteome</keyword>
<protein>
    <submittedName>
        <fullName evidence="1">Uncharacterized protein</fullName>
    </submittedName>
</protein>
<gene>
    <name evidence="1" type="ORF">H4F98_14940</name>
</gene>
<name>A0A7W3TPI9_9GAMM</name>
<evidence type="ECO:0000313" key="1">
    <source>
        <dbReference type="EMBL" id="MBB1061869.1"/>
    </source>
</evidence>
<dbReference type="Proteomes" id="UP000523196">
    <property type="component" value="Unassembled WGS sequence"/>
</dbReference>